<dbReference type="SUPFAM" id="SSF53790">
    <property type="entry name" value="Tetrapyrrole methylase"/>
    <property type="match status" value="1"/>
</dbReference>
<dbReference type="InterPro" id="IPR014776">
    <property type="entry name" value="4pyrrole_Mease_sub2"/>
</dbReference>
<dbReference type="PANTHER" id="PTHR47036:SF1">
    <property type="entry name" value="COBALT-FACTOR III C(17)-METHYLTRANSFERASE-RELATED"/>
    <property type="match status" value="1"/>
</dbReference>
<dbReference type="InterPro" id="IPR038029">
    <property type="entry name" value="GbiG_N_sf"/>
</dbReference>
<evidence type="ECO:0000313" key="8">
    <source>
        <dbReference type="EMBL" id="MEM5448455.1"/>
    </source>
</evidence>
<dbReference type="EMBL" id="JAYMRW010000005">
    <property type="protein sequence ID" value="MEM5448455.1"/>
    <property type="molecule type" value="Genomic_DNA"/>
</dbReference>
<dbReference type="Gene3D" id="3.40.1010.10">
    <property type="entry name" value="Cobalt-precorrin-4 Transmethylase, Domain 1"/>
    <property type="match status" value="1"/>
</dbReference>
<evidence type="ECO:0000256" key="2">
    <source>
        <dbReference type="ARBA" id="ARBA00022573"/>
    </source>
</evidence>
<evidence type="ECO:0000256" key="1">
    <source>
        <dbReference type="ARBA" id="ARBA00004953"/>
    </source>
</evidence>
<keyword evidence="3 8" id="KW-0489">Methyltransferase</keyword>
<evidence type="ECO:0000259" key="7">
    <source>
        <dbReference type="Pfam" id="PF11760"/>
    </source>
</evidence>
<dbReference type="Pfam" id="PF00590">
    <property type="entry name" value="TP_methylase"/>
    <property type="match status" value="1"/>
</dbReference>
<dbReference type="Gene3D" id="3.30.950.10">
    <property type="entry name" value="Methyltransferase, Cobalt-precorrin-4 Transmethylase, Domain 2"/>
    <property type="match status" value="1"/>
</dbReference>
<evidence type="ECO:0000313" key="9">
    <source>
        <dbReference type="Proteomes" id="UP001390669"/>
    </source>
</evidence>
<dbReference type="EC" id="2.1.1.131" evidence="8"/>
<dbReference type="Gene3D" id="3.40.50.11220">
    <property type="match status" value="1"/>
</dbReference>
<evidence type="ECO:0000256" key="3">
    <source>
        <dbReference type="ARBA" id="ARBA00022603"/>
    </source>
</evidence>
<dbReference type="SUPFAM" id="SSF159672">
    <property type="entry name" value="CbiG N-terminal domain-like"/>
    <property type="match status" value="1"/>
</dbReference>
<dbReference type="InterPro" id="IPR036518">
    <property type="entry name" value="CobE/GbiG_C_sf"/>
</dbReference>
<sequence>MAVVTPPAIVILGPGALATARRVQTLYPGAQVHALEGRVAGDVAFSELGAHLRECYTRGLPIVALCAAGIVIRCLAPLLANKGAEPPVLALAEDGSAVVPLLGGLTGVNVMAREIGAALAVAPAITTSGELRFGTCLLNPPAGYALASLAQGKRFVSDLLAGAATRVDGHAPWLENVDLPREAAALHAIRVSAHVWDGSPDDLVIHPRSIVAAVGAPREALADNVRRALDARGLAPLALAALVAPAAHMRDASLAQAAAELGVPLRFVDSEENTAQATLAALDFAADVERYTPNDDGVALACADVPLDPLTLGRARGKLTVVGLGPGRADLLTPAARAALDSATDIVGYATYVEMAGPFRADQQRHATDNREELQRARHAFEMASEGRRVAVVSSGDPGVFAMAAAVLEALEGSDDARWHAVELAIVPGVSAALATAAQVGAPLGHDFCMLSLSDNLKPWTVIEKRLLHAAQADLVMAFYNPISRARPWQLERALEIVRSVRAPHTRVVLGRDVGRPGETLRAMTLGELRSADVDMRTMVIVGSSATRGFARGDGGEWIYTPRWYREDA</sequence>
<dbReference type="InterPro" id="IPR021744">
    <property type="entry name" value="CbiG_N"/>
</dbReference>
<dbReference type="InterPro" id="IPR051810">
    <property type="entry name" value="Precorrin_MeTrfase"/>
</dbReference>
<dbReference type="PANTHER" id="PTHR47036">
    <property type="entry name" value="COBALT-FACTOR III C(17)-METHYLTRANSFERASE-RELATED"/>
    <property type="match status" value="1"/>
</dbReference>
<reference evidence="8 9" key="1">
    <citation type="submission" date="2024-01" db="EMBL/GenBank/DDBJ databases">
        <title>The diversity of rhizobia nodulating Mimosa spp. in eleven states of Brazil covering several biomes is determined by host plant, location, and edaphic factors.</title>
        <authorList>
            <person name="Rouws L."/>
            <person name="Barauna A."/>
            <person name="Beukes C."/>
            <person name="De Faria S.M."/>
            <person name="Gross E."/>
            <person name="Dos Reis Junior F.B."/>
            <person name="Simon M."/>
            <person name="Maluk M."/>
            <person name="Odee D.W."/>
            <person name="Kenicer G."/>
            <person name="Young J.P.W."/>
            <person name="Reis V.M."/>
            <person name="Zilli J."/>
            <person name="James E.K."/>
        </authorList>
    </citation>
    <scope>NUCLEOTIDE SEQUENCE [LARGE SCALE GENOMIC DNA]</scope>
    <source>
        <strain evidence="8 9">JPY164</strain>
    </source>
</reference>
<dbReference type="InterPro" id="IPR035996">
    <property type="entry name" value="4pyrrol_Methylase_sf"/>
</dbReference>
<dbReference type="NCBIfam" id="TIGR01466">
    <property type="entry name" value="cobJ_cbiH"/>
    <property type="match status" value="1"/>
</dbReference>
<gene>
    <name evidence="8" type="primary">cobJ</name>
    <name evidence="8" type="ORF">VSR33_13270</name>
</gene>
<evidence type="ECO:0000256" key="5">
    <source>
        <dbReference type="ARBA" id="ARBA00022691"/>
    </source>
</evidence>
<dbReference type="SUPFAM" id="SSF159664">
    <property type="entry name" value="CobE/GbiG C-terminal domain-like"/>
    <property type="match status" value="1"/>
</dbReference>
<organism evidence="8 9">
    <name type="scientific">Paraburkholderia guartelaensis</name>
    <dbReference type="NCBI Taxonomy" id="2546446"/>
    <lineage>
        <taxon>Bacteria</taxon>
        <taxon>Pseudomonadati</taxon>
        <taxon>Pseudomonadota</taxon>
        <taxon>Betaproteobacteria</taxon>
        <taxon>Burkholderiales</taxon>
        <taxon>Burkholderiaceae</taxon>
        <taxon>Paraburkholderia</taxon>
    </lineage>
</organism>
<feature type="domain" description="Tetrapyrrole methylase" evidence="6">
    <location>
        <begin position="318"/>
        <end position="529"/>
    </location>
</feature>
<dbReference type="InterPro" id="IPR000878">
    <property type="entry name" value="4pyrrol_Mease"/>
</dbReference>
<dbReference type="Pfam" id="PF11760">
    <property type="entry name" value="CbiG_N"/>
    <property type="match status" value="1"/>
</dbReference>
<keyword evidence="4 8" id="KW-0808">Transferase</keyword>
<keyword evidence="2" id="KW-0169">Cobalamin biosynthesis</keyword>
<dbReference type="GO" id="GO:0030789">
    <property type="term" value="F:precorrin-3B C17-methyltransferase activity"/>
    <property type="evidence" value="ECO:0007669"/>
    <property type="project" value="UniProtKB-EC"/>
</dbReference>
<feature type="domain" description="Cobalamin synthesis G N-terminal" evidence="7">
    <location>
        <begin position="51"/>
        <end position="129"/>
    </location>
</feature>
<dbReference type="RefSeq" id="WP_406952254.1">
    <property type="nucleotide sequence ID" value="NZ_JAYMRW010000005.1"/>
</dbReference>
<proteinExistence type="predicted"/>
<comment type="caution">
    <text evidence="8">The sequence shown here is derived from an EMBL/GenBank/DDBJ whole genome shotgun (WGS) entry which is preliminary data.</text>
</comment>
<evidence type="ECO:0000259" key="6">
    <source>
        <dbReference type="Pfam" id="PF00590"/>
    </source>
</evidence>
<dbReference type="Proteomes" id="UP001390669">
    <property type="component" value="Unassembled WGS sequence"/>
</dbReference>
<dbReference type="CDD" id="cd11646">
    <property type="entry name" value="Precorrin_3B_C17_MT"/>
    <property type="match status" value="1"/>
</dbReference>
<dbReference type="InterPro" id="IPR014777">
    <property type="entry name" value="4pyrrole_Mease_sub1"/>
</dbReference>
<keyword evidence="5" id="KW-0949">S-adenosyl-L-methionine</keyword>
<comment type="pathway">
    <text evidence="1">Cofactor biosynthesis; adenosylcobalamin biosynthesis.</text>
</comment>
<dbReference type="GO" id="GO:0032259">
    <property type="term" value="P:methylation"/>
    <property type="evidence" value="ECO:0007669"/>
    <property type="project" value="UniProtKB-KW"/>
</dbReference>
<dbReference type="InterPro" id="IPR006363">
    <property type="entry name" value="Cbl_synth_CobJ/CibH_dom"/>
</dbReference>
<dbReference type="Gene3D" id="3.30.420.180">
    <property type="entry name" value="CobE/GbiG C-terminal domain"/>
    <property type="match status" value="1"/>
</dbReference>
<name>A0ABU9SAQ9_9BURK</name>
<protein>
    <submittedName>
        <fullName evidence="8">Precorrin-3B C(17)-methyltransferase</fullName>
        <ecNumber evidence="8">2.1.1.131</ecNumber>
    </submittedName>
</protein>
<keyword evidence="9" id="KW-1185">Reference proteome</keyword>
<evidence type="ECO:0000256" key="4">
    <source>
        <dbReference type="ARBA" id="ARBA00022679"/>
    </source>
</evidence>
<accession>A0ABU9SAQ9</accession>